<dbReference type="EMBL" id="JBHULH010000012">
    <property type="protein sequence ID" value="MFD2568607.1"/>
    <property type="molecule type" value="Genomic_DNA"/>
</dbReference>
<accession>A0ABW5LW81</accession>
<evidence type="ECO:0000313" key="3">
    <source>
        <dbReference type="EMBL" id="MFD2568607.1"/>
    </source>
</evidence>
<dbReference type="InterPro" id="IPR011250">
    <property type="entry name" value="OMP/PagP_B-barrel"/>
</dbReference>
<feature type="chain" id="PRO_5046244259" evidence="1">
    <location>
        <begin position="20"/>
        <end position="225"/>
    </location>
</feature>
<comment type="caution">
    <text evidence="3">The sequence shown here is derived from an EMBL/GenBank/DDBJ whole genome shotgun (WGS) entry which is preliminary data.</text>
</comment>
<keyword evidence="1" id="KW-0732">Signal</keyword>
<dbReference type="InterPro" id="IPR045743">
    <property type="entry name" value="DUF6089"/>
</dbReference>
<protein>
    <submittedName>
        <fullName evidence="3">DUF6089 family protein</fullName>
    </submittedName>
</protein>
<reference evidence="4" key="1">
    <citation type="journal article" date="2019" name="Int. J. Syst. Evol. Microbiol.">
        <title>The Global Catalogue of Microorganisms (GCM) 10K type strain sequencing project: providing services to taxonomists for standard genome sequencing and annotation.</title>
        <authorList>
            <consortium name="The Broad Institute Genomics Platform"/>
            <consortium name="The Broad Institute Genome Sequencing Center for Infectious Disease"/>
            <person name="Wu L."/>
            <person name="Ma J."/>
        </authorList>
    </citation>
    <scope>NUCLEOTIDE SEQUENCE [LARGE SCALE GENOMIC DNA]</scope>
    <source>
        <strain evidence="4">KCTC 52127</strain>
    </source>
</reference>
<gene>
    <name evidence="3" type="ORF">ACFSRZ_14615</name>
</gene>
<name>A0ABW5LW81_9FLAO</name>
<dbReference type="RefSeq" id="WP_379667315.1">
    <property type="nucleotide sequence ID" value="NZ_JBHULH010000012.1"/>
</dbReference>
<sequence>MGRYLMMLLCICISSNCLAQINEIGFFVGGTNYVGDVGRTNYIQPNNPGGSIVYKYNLNPRIALRGSLSRFSLLGDDAESENAIRQARGFRFKNVVNEFAVGIEYNFFEYDLSSANKISTPYILLQLAALDYETPRLETSPGTYRFTRNTTVSVPIGLGWKTKVYGNIAFAVEASFRYTFTDKLDYSTDQFPGLDFAGTSNDWYMFTGISMVYTFGRPACYANRR</sequence>
<feature type="signal peptide" evidence="1">
    <location>
        <begin position="1"/>
        <end position="19"/>
    </location>
</feature>
<dbReference type="Pfam" id="PF19573">
    <property type="entry name" value="DUF6089"/>
    <property type="match status" value="1"/>
</dbReference>
<dbReference type="Proteomes" id="UP001597508">
    <property type="component" value="Unassembled WGS sequence"/>
</dbReference>
<dbReference type="SUPFAM" id="SSF56925">
    <property type="entry name" value="OMPA-like"/>
    <property type="match status" value="1"/>
</dbReference>
<proteinExistence type="predicted"/>
<keyword evidence="4" id="KW-1185">Reference proteome</keyword>
<evidence type="ECO:0000313" key="4">
    <source>
        <dbReference type="Proteomes" id="UP001597508"/>
    </source>
</evidence>
<feature type="domain" description="DUF6089" evidence="2">
    <location>
        <begin position="3"/>
        <end position="222"/>
    </location>
</feature>
<organism evidence="3 4">
    <name type="scientific">Pseudotenacibaculum haliotis</name>
    <dbReference type="NCBI Taxonomy" id="1862138"/>
    <lineage>
        <taxon>Bacteria</taxon>
        <taxon>Pseudomonadati</taxon>
        <taxon>Bacteroidota</taxon>
        <taxon>Flavobacteriia</taxon>
        <taxon>Flavobacteriales</taxon>
        <taxon>Flavobacteriaceae</taxon>
        <taxon>Pseudotenacibaculum</taxon>
    </lineage>
</organism>
<evidence type="ECO:0000256" key="1">
    <source>
        <dbReference type="SAM" id="SignalP"/>
    </source>
</evidence>
<evidence type="ECO:0000259" key="2">
    <source>
        <dbReference type="Pfam" id="PF19573"/>
    </source>
</evidence>